<feature type="transmembrane region" description="Helical" evidence="1">
    <location>
        <begin position="137"/>
        <end position="161"/>
    </location>
</feature>
<feature type="transmembrane region" description="Helical" evidence="1">
    <location>
        <begin position="210"/>
        <end position="229"/>
    </location>
</feature>
<name>A0ABY5RMD6_9HYPH</name>
<dbReference type="EMBL" id="CP102845">
    <property type="protein sequence ID" value="UVF18391.1"/>
    <property type="molecule type" value="Genomic_DNA"/>
</dbReference>
<evidence type="ECO:0000256" key="1">
    <source>
        <dbReference type="SAM" id="Phobius"/>
    </source>
</evidence>
<feature type="transmembrane region" description="Helical" evidence="1">
    <location>
        <begin position="168"/>
        <end position="190"/>
    </location>
</feature>
<accession>A0ABY5RMD6</accession>
<keyword evidence="1" id="KW-0472">Membrane</keyword>
<evidence type="ECO:0000313" key="3">
    <source>
        <dbReference type="Proteomes" id="UP001017257"/>
    </source>
</evidence>
<reference evidence="2" key="1">
    <citation type="submission" date="2022-08" db="EMBL/GenBank/DDBJ databases">
        <title>Microvirga terrae sp. nov., isolated from soil.</title>
        <authorList>
            <person name="Kim K.H."/>
            <person name="Seo Y.L."/>
            <person name="Kim J.M."/>
            <person name="Lee J.K."/>
            <person name="Han D.M."/>
            <person name="Jeon C.O."/>
        </authorList>
    </citation>
    <scope>NUCLEOTIDE SEQUENCE</scope>
    <source>
        <strain evidence="2">R24</strain>
    </source>
</reference>
<keyword evidence="3" id="KW-1185">Reference proteome</keyword>
<dbReference type="RefSeq" id="WP_173945054.1">
    <property type="nucleotide sequence ID" value="NZ_CP102845.1"/>
</dbReference>
<dbReference type="Proteomes" id="UP001017257">
    <property type="component" value="Chromosome"/>
</dbReference>
<gene>
    <name evidence="2" type="ORF">HPT29_018010</name>
</gene>
<organism evidence="2 3">
    <name type="scientific">Microvirga terrae</name>
    <dbReference type="NCBI Taxonomy" id="2740529"/>
    <lineage>
        <taxon>Bacteria</taxon>
        <taxon>Pseudomonadati</taxon>
        <taxon>Pseudomonadota</taxon>
        <taxon>Alphaproteobacteria</taxon>
        <taxon>Hyphomicrobiales</taxon>
        <taxon>Methylobacteriaceae</taxon>
        <taxon>Microvirga</taxon>
    </lineage>
</organism>
<keyword evidence="1" id="KW-1133">Transmembrane helix</keyword>
<protein>
    <submittedName>
        <fullName evidence="2">Uncharacterized protein</fullName>
    </submittedName>
</protein>
<feature type="transmembrane region" description="Helical" evidence="1">
    <location>
        <begin position="15"/>
        <end position="36"/>
    </location>
</feature>
<evidence type="ECO:0000313" key="2">
    <source>
        <dbReference type="EMBL" id="UVF18391.1"/>
    </source>
</evidence>
<keyword evidence="1" id="KW-0812">Transmembrane</keyword>
<proteinExistence type="predicted"/>
<sequence>MQAFDKPKSHAKNDIYYLPVLLSLAAAVLAILHIFFQRKLEGAADNELVAELARLFNLDREATIPTWFSALLWQLAALFALDSAKLVKRHPGLEPWRWYMLAALCLFLSLDEAASFHETIGALIGDAVLNKVGLNATFYYPWVVFGLLFSAIVGLIFVPFLKALPRSVLIFFVAGAIVFMSGAVGCELIASAVESGAIEFPFGLSWRRLVALEEFLEMLGINLLIHGLLRFRAQGCG</sequence>
<feature type="transmembrane region" description="Helical" evidence="1">
    <location>
        <begin position="64"/>
        <end position="84"/>
    </location>
</feature>